<dbReference type="EMBL" id="ALIF01000001">
    <property type="protein sequence ID" value="EJO16934.1"/>
    <property type="molecule type" value="Genomic_DNA"/>
</dbReference>
<dbReference type="Proteomes" id="UP000006983">
    <property type="component" value="Unassembled WGS sequence"/>
</dbReference>
<keyword evidence="3" id="KW-1185">Reference proteome</keyword>
<proteinExistence type="predicted"/>
<keyword evidence="1" id="KW-1133">Transmembrane helix</keyword>
<dbReference type="PATRIC" id="fig|1200793.3.peg.818"/>
<keyword evidence="1" id="KW-0812">Transmembrane</keyword>
<gene>
    <name evidence="2" type="ORF">RSSL_01970</name>
</gene>
<evidence type="ECO:0000256" key="1">
    <source>
        <dbReference type="SAM" id="Phobius"/>
    </source>
</evidence>
<dbReference type="AlphaFoldDB" id="J7TRA4"/>
<protein>
    <submittedName>
        <fullName evidence="2">Putative cytosolic protein</fullName>
    </submittedName>
</protein>
<organism evidence="2 3">
    <name type="scientific">Streptococcus salivarius K12</name>
    <dbReference type="NCBI Taxonomy" id="1200793"/>
    <lineage>
        <taxon>Bacteria</taxon>
        <taxon>Bacillati</taxon>
        <taxon>Bacillota</taxon>
        <taxon>Bacilli</taxon>
        <taxon>Lactobacillales</taxon>
        <taxon>Streptococcaceae</taxon>
        <taxon>Streptococcus</taxon>
    </lineage>
</organism>
<sequence length="278" mass="32303">MLVFTNDWGKEGCPMKKNTPNILKLSCLAILLLCSILLVRCTMVLPNAYSKAREKTQKILAHNGFKGKVQVKLIKKVFLDSDGIYVDYTYSEDTYDNQTISLDSQITFNLDWTVNGEEYVTPSHYWESYLQQKSVKKEEQKLFKELKKQSLGLDIEEFSFKDNILIDQEAGNRRKHLAEENRKNGKHDFYGYYQIPYQTMIDEHIVTMSIRVSDTENTSKKDLEEAATKLDASKLPDGEYEFYYFTTDKENSAYYDNSGYIGYTFNIQDGKVIQDDDD</sequence>
<name>J7TRA4_STRSL</name>
<comment type="caution">
    <text evidence="2">The sequence shown here is derived from an EMBL/GenBank/DDBJ whole genome shotgun (WGS) entry which is preliminary data.</text>
</comment>
<reference evidence="2 3" key="1">
    <citation type="journal article" date="2012" name="J. Bacteriol.">
        <title>Genome Sequence of the Lantibiotic Bacteriocin Producer Streptococcus salivarius Strain K12.</title>
        <authorList>
            <person name="Barretto C."/>
            <person name="Alvarez-Martin P."/>
            <person name="Foata F."/>
            <person name="Renault P."/>
            <person name="Berger B."/>
        </authorList>
    </citation>
    <scope>NUCLEOTIDE SEQUENCE [LARGE SCALE GENOMIC DNA]</scope>
    <source>
        <strain evidence="2 3">K12</strain>
    </source>
</reference>
<keyword evidence="1" id="KW-0472">Membrane</keyword>
<evidence type="ECO:0000313" key="2">
    <source>
        <dbReference type="EMBL" id="EJO16934.1"/>
    </source>
</evidence>
<feature type="transmembrane region" description="Helical" evidence="1">
    <location>
        <begin position="22"/>
        <end position="45"/>
    </location>
</feature>
<accession>J7TRA4</accession>
<evidence type="ECO:0000313" key="3">
    <source>
        <dbReference type="Proteomes" id="UP000006983"/>
    </source>
</evidence>